<dbReference type="PIRSF" id="PIRSF015040">
    <property type="entry name" value="ATPase_SAG2001_prd"/>
    <property type="match status" value="1"/>
</dbReference>
<dbReference type="PANTHER" id="PTHR30121:SF6">
    <property type="entry name" value="SLR6007 PROTEIN"/>
    <property type="match status" value="1"/>
</dbReference>
<name>A0A1K2HHV5_9LACT</name>
<dbReference type="STRING" id="1122154.SAMN02746068_01932"/>
<sequence length="827" mass="94705">MNKRNGIVAFHGNLMLRSNLDVYAMYEIPETIVNTVDITLKNEFKELVSDTLSDLEIFGGFEVSTIPFSTEATHNYKFLEQDLAEDTKPVGLYLMKRQAEELKKQISETSQDRFFLTIPLRNNHVSLDFKDGLKTAITDFSNRVMATIGSDVTFDEDWYERFEALNHEIYQTLLPLNGYMLTKDQTIFVNTVQYSRGMSVDKQLEVIQVENNIDNFGSAGVSFENYGILTLSDGAQTTYLAILPIAIPPSNLSYNHFIERRRLLGFDTEVQTKAIFAKKNGFNSMQQRANRAKQKHKKTNEDIAMRNGIVRDEIGQAEALSEDLVKKSNRGETIISYLQSLFVYDDDYDRLQEKIKIVMRNFKKANIELARAKDDQIYLFYKHRLTEPLFENERRYLQTTTMAGFAESLFFTGQKVGSDVGLYMGRVDSRYDRWSGGYKEALQNSRNLVYYNLLQANKLDVEGKISFDGLVKVTGQMGMGKSFFVKQTFVMNSILKTKLLYFDPKAEVRKQFMKVLHEYESQGIYPEICDYIKQINFVTIDARNSENHGVLDPLVFLTGQEAKNLIISMIGEFYDLKQNEQFEKELLQMIEKYLVLRENGEKVGTKNIMEALTKSETDRVRITAELLLEKMSNSTLSLCFSNGQNKAISMSKRISIIEVTGLELPTSETSITENQRQSLVALYALGQFCYKFGSESKKESITFIDEAWFFNITDVGREIIMKIRRTGRSFNNFLVFVSQSHKDSNSELDDTGFGTLFSFNSPTETDLILDTHGIVKSEETRKWVSSMSMGQCLFTDPFGRTERITIDGIVSEINPLCDTIETELVAV</sequence>
<dbReference type="SUPFAM" id="SSF52540">
    <property type="entry name" value="P-loop containing nucleoside triphosphate hydrolases"/>
    <property type="match status" value="1"/>
</dbReference>
<proteinExistence type="predicted"/>
<evidence type="ECO:0000313" key="3">
    <source>
        <dbReference type="EMBL" id="SFZ76351.1"/>
    </source>
</evidence>
<dbReference type="Gene3D" id="3.40.50.300">
    <property type="entry name" value="P-loop containing nucleotide triphosphate hydrolases"/>
    <property type="match status" value="1"/>
</dbReference>
<dbReference type="InterPro" id="IPR051162">
    <property type="entry name" value="T4SS_component"/>
</dbReference>
<dbReference type="Pfam" id="PF12846">
    <property type="entry name" value="AAA_10"/>
    <property type="match status" value="1"/>
</dbReference>
<dbReference type="AlphaFoldDB" id="A0A1K2HHV5"/>
<organism evidence="3 4">
    <name type="scientific">Pseudolactococcus chungangensis CAU 28 = DSM 22330</name>
    <dbReference type="NCBI Taxonomy" id="1122154"/>
    <lineage>
        <taxon>Bacteria</taxon>
        <taxon>Bacillati</taxon>
        <taxon>Bacillota</taxon>
        <taxon>Bacilli</taxon>
        <taxon>Lactobacillales</taxon>
        <taxon>Streptococcaceae</taxon>
        <taxon>Pseudolactococcus</taxon>
    </lineage>
</organism>
<protein>
    <submittedName>
        <fullName evidence="3">AAA-like domain-containing protein</fullName>
    </submittedName>
</protein>
<dbReference type="InterPro" id="IPR027417">
    <property type="entry name" value="P-loop_NTPase"/>
</dbReference>
<feature type="coiled-coil region" evidence="1">
    <location>
        <begin position="348"/>
        <end position="375"/>
    </location>
</feature>
<reference evidence="2 5" key="1">
    <citation type="submission" date="2014-12" db="EMBL/GenBank/DDBJ databases">
        <title>Draft genome sequences of 10 type strains of Lactococcus.</title>
        <authorList>
            <person name="Sun Z."/>
            <person name="Zhong Z."/>
            <person name="Liu W."/>
            <person name="Zhang W."/>
            <person name="Zhang H."/>
        </authorList>
    </citation>
    <scope>NUCLEOTIDE SEQUENCE [LARGE SCALE GENOMIC DNA]</scope>
    <source>
        <strain evidence="2 5">DSM 22330</strain>
    </source>
</reference>
<dbReference type="RefSeq" id="WP_031367044.1">
    <property type="nucleotide sequence ID" value="NZ_FPKS01000015.1"/>
</dbReference>
<dbReference type="EMBL" id="JXJT01000020">
    <property type="protein sequence ID" value="PCS01902.1"/>
    <property type="molecule type" value="Genomic_DNA"/>
</dbReference>
<evidence type="ECO:0000313" key="4">
    <source>
        <dbReference type="Proteomes" id="UP000185655"/>
    </source>
</evidence>
<dbReference type="InterPro" id="IPR016628">
    <property type="entry name" value="ATPase_SAG2001_prd"/>
</dbReference>
<keyword evidence="1" id="KW-0175">Coiled coil</keyword>
<accession>A0A1K2HHV5</accession>
<evidence type="ECO:0000256" key="1">
    <source>
        <dbReference type="SAM" id="Coils"/>
    </source>
</evidence>
<keyword evidence="5" id="KW-1185">Reference proteome</keyword>
<evidence type="ECO:0000313" key="2">
    <source>
        <dbReference type="EMBL" id="PCS01902.1"/>
    </source>
</evidence>
<dbReference type="Proteomes" id="UP000218979">
    <property type="component" value="Unassembled WGS sequence"/>
</dbReference>
<dbReference type="OrthoDB" id="1647424at2"/>
<dbReference type="PANTHER" id="PTHR30121">
    <property type="entry name" value="UNCHARACTERIZED PROTEIN YJGR-RELATED"/>
    <property type="match status" value="1"/>
</dbReference>
<dbReference type="Gene3D" id="1.10.8.730">
    <property type="match status" value="1"/>
</dbReference>
<dbReference type="Proteomes" id="UP000185655">
    <property type="component" value="Unassembled WGS sequence"/>
</dbReference>
<gene>
    <name evidence="2" type="ORF">RR45_GL000975</name>
    <name evidence="3" type="ORF">SAMN02746068_01932</name>
</gene>
<evidence type="ECO:0000313" key="5">
    <source>
        <dbReference type="Proteomes" id="UP000218979"/>
    </source>
</evidence>
<dbReference type="EMBL" id="FPKS01000015">
    <property type="protein sequence ID" value="SFZ76351.1"/>
    <property type="molecule type" value="Genomic_DNA"/>
</dbReference>
<reference evidence="3 4" key="2">
    <citation type="submission" date="2016-11" db="EMBL/GenBank/DDBJ databases">
        <authorList>
            <person name="Jaros S."/>
            <person name="Januszkiewicz K."/>
            <person name="Wedrychowicz H."/>
        </authorList>
    </citation>
    <scope>NUCLEOTIDE SEQUENCE [LARGE SCALE GENOMIC DNA]</scope>
    <source>
        <strain evidence="3 4">DSM 22330</strain>
    </source>
</reference>